<sequence>MSADLDDELLRFERELLAVESELKQEQKEKAEDKKRGVKDQDGVRPPHTAQATPAKRTQTAASKPAKKPKATIVAAPTIVERPDAAADEPADAGGEPGKTADESRASAREDLDAQVLYDRQDEEDVAQDRLRGRLARLKRAREMLDTAKAPQPQVKRPAQQAKGRPGMKLAFGDEELL</sequence>
<name>A0ABR4N1K6_9FUNG</name>
<organism evidence="2 3">
    <name type="scientific">Polyrhizophydium stewartii</name>
    <dbReference type="NCBI Taxonomy" id="2732419"/>
    <lineage>
        <taxon>Eukaryota</taxon>
        <taxon>Fungi</taxon>
        <taxon>Fungi incertae sedis</taxon>
        <taxon>Chytridiomycota</taxon>
        <taxon>Chytridiomycota incertae sedis</taxon>
        <taxon>Chytridiomycetes</taxon>
        <taxon>Rhizophydiales</taxon>
        <taxon>Rhizophydiales incertae sedis</taxon>
        <taxon>Polyrhizophydium</taxon>
    </lineage>
</organism>
<feature type="compositionally biased region" description="Basic and acidic residues" evidence="1">
    <location>
        <begin position="99"/>
        <end position="111"/>
    </location>
</feature>
<accession>A0ABR4N1K6</accession>
<evidence type="ECO:0000313" key="2">
    <source>
        <dbReference type="EMBL" id="KAL2913416.1"/>
    </source>
</evidence>
<feature type="compositionally biased region" description="Basic and acidic residues" evidence="1">
    <location>
        <begin position="21"/>
        <end position="45"/>
    </location>
</feature>
<dbReference type="EMBL" id="JADGIZ020000046">
    <property type="protein sequence ID" value="KAL2913416.1"/>
    <property type="molecule type" value="Genomic_DNA"/>
</dbReference>
<feature type="region of interest" description="Disordered" evidence="1">
    <location>
        <begin position="144"/>
        <end position="178"/>
    </location>
</feature>
<proteinExistence type="predicted"/>
<feature type="region of interest" description="Disordered" evidence="1">
    <location>
        <begin position="21"/>
        <end position="111"/>
    </location>
</feature>
<keyword evidence="3" id="KW-1185">Reference proteome</keyword>
<evidence type="ECO:0000313" key="3">
    <source>
        <dbReference type="Proteomes" id="UP001527925"/>
    </source>
</evidence>
<protein>
    <submittedName>
        <fullName evidence="2">Uncharacterized protein</fullName>
    </submittedName>
</protein>
<dbReference type="Proteomes" id="UP001527925">
    <property type="component" value="Unassembled WGS sequence"/>
</dbReference>
<gene>
    <name evidence="2" type="ORF">HK105_207028</name>
</gene>
<comment type="caution">
    <text evidence="2">The sequence shown here is derived from an EMBL/GenBank/DDBJ whole genome shotgun (WGS) entry which is preliminary data.</text>
</comment>
<reference evidence="2 3" key="1">
    <citation type="submission" date="2023-09" db="EMBL/GenBank/DDBJ databases">
        <title>Pangenome analysis of Batrachochytrium dendrobatidis and related Chytrids.</title>
        <authorList>
            <person name="Yacoub M.N."/>
            <person name="Stajich J.E."/>
            <person name="James T.Y."/>
        </authorList>
    </citation>
    <scope>NUCLEOTIDE SEQUENCE [LARGE SCALE GENOMIC DNA]</scope>
    <source>
        <strain evidence="2 3">JEL0888</strain>
    </source>
</reference>
<evidence type="ECO:0000256" key="1">
    <source>
        <dbReference type="SAM" id="MobiDB-lite"/>
    </source>
</evidence>
<feature type="compositionally biased region" description="Polar residues" evidence="1">
    <location>
        <begin position="50"/>
        <end position="60"/>
    </location>
</feature>